<dbReference type="GO" id="GO:0006508">
    <property type="term" value="P:proteolysis"/>
    <property type="evidence" value="ECO:0007669"/>
    <property type="project" value="UniProtKB-KW"/>
</dbReference>
<proteinExistence type="inferred from homology"/>
<dbReference type="NCBIfam" id="TIGR00181">
    <property type="entry name" value="pepF"/>
    <property type="match status" value="1"/>
</dbReference>
<dbReference type="RefSeq" id="WP_075058849.1">
    <property type="nucleotide sequence ID" value="NZ_CP012357.1"/>
</dbReference>
<keyword evidence="1 6" id="KW-0645">Protease</keyword>
<dbReference type="PANTHER" id="PTHR11804:SF84">
    <property type="entry name" value="SACCHAROLYSIN"/>
    <property type="match status" value="1"/>
</dbReference>
<evidence type="ECO:0000259" key="8">
    <source>
        <dbReference type="Pfam" id="PF08439"/>
    </source>
</evidence>
<evidence type="ECO:0000313" key="9">
    <source>
        <dbReference type="EMBL" id="AKX34618.1"/>
    </source>
</evidence>
<sequence>MKRSEAQSKYKWNFENLYNSIEEWKKDSKKVLDIAKNIAKLKGKLKNKDCFVELVKLEEQLDEVDSKLSRYLHLYDLDKTSEKLQEIDSIYSNISQQADVLTSFVVPETLELDLNYIIDILKNNKLDNYIKCYIDLFDCKKHILKSEEEELISKLEQSRSNYIDLYESLTYADSVEEKIMYENKEITLDTTAFKNIMQNSDPIKDQEFRKKVWDKYFLRYSKNKHTYAKIYESILLKDKEDFNLRNYKSSISMYLNSDKVSEKIYEKLISTGKKHINAFEDYFLFIKEVLSLNEIYTTDRELKLVNVETKKYSVEEGISIVKEALKELGNEYEHNLEIAFKDHMIDYYEDVNKVSGAYSSSNYNLDPIILMNWDDQFSSLNTLAHEIGHSVHSLFANDVQQYPLNEYPIILAEVASTFNEHILFDYLLNKTNEKNEKILLIQQRIFDLISTFYRQIQFAEFEHIAHQTVAKGEVLNASKLEEIFKSVENNFGYNIFSDKDRKTYNWPYISHFFYSPYYVYKYAIDIVASFKLYEDFKNNKKENIINFLKLGGSKDPLVALKQVGVDFEDENVYLPLINEIKNLLKQLKTIMKRG</sequence>
<comment type="similarity">
    <text evidence="6">Belongs to the peptidase M3B family.</text>
</comment>
<keyword evidence="3 6" id="KW-0378">Hydrolase</keyword>
<dbReference type="EC" id="3.4.24.-" evidence="6"/>
<evidence type="ECO:0000256" key="1">
    <source>
        <dbReference type="ARBA" id="ARBA00022670"/>
    </source>
</evidence>
<dbReference type="GO" id="GO:0046872">
    <property type="term" value="F:metal ion binding"/>
    <property type="evidence" value="ECO:0007669"/>
    <property type="project" value="UniProtKB-UniRule"/>
</dbReference>
<dbReference type="Pfam" id="PF01432">
    <property type="entry name" value="Peptidase_M3"/>
    <property type="match status" value="1"/>
</dbReference>
<dbReference type="EMBL" id="CP012357">
    <property type="protein sequence ID" value="AKX34618.1"/>
    <property type="molecule type" value="Genomic_DNA"/>
</dbReference>
<reference evidence="9 10" key="1">
    <citation type="journal article" date="2015" name="Genome Announc.">
        <title>Complete Genome Sequence of Spiroplasma litorale TN-1T (DSM 21781), a Bacterium Isolated from a Green-Eyed Horsefly (Tabanus nigrovittatus).</title>
        <authorList>
            <person name="Lo W.S."/>
            <person name="Lai Y.C."/>
            <person name="Lien Y.W."/>
            <person name="Wang T.H."/>
            <person name="Kuo C.H."/>
        </authorList>
    </citation>
    <scope>NUCLEOTIDE SEQUENCE [LARGE SCALE GENOMIC DNA]</scope>
    <source>
        <strain evidence="9 10">TN-1</strain>
    </source>
</reference>
<dbReference type="GO" id="GO:0004222">
    <property type="term" value="F:metalloendopeptidase activity"/>
    <property type="evidence" value="ECO:0007669"/>
    <property type="project" value="UniProtKB-UniRule"/>
</dbReference>
<dbReference type="GO" id="GO:0006518">
    <property type="term" value="P:peptide metabolic process"/>
    <property type="evidence" value="ECO:0007669"/>
    <property type="project" value="TreeGrafter"/>
</dbReference>
<keyword evidence="5 6" id="KW-0482">Metalloprotease</keyword>
<keyword evidence="10" id="KW-1185">Reference proteome</keyword>
<feature type="domain" description="Peptidase M3A/M3B catalytic" evidence="7">
    <location>
        <begin position="204"/>
        <end position="571"/>
    </location>
</feature>
<keyword evidence="4 6" id="KW-0862">Zinc</keyword>
<evidence type="ECO:0000259" key="7">
    <source>
        <dbReference type="Pfam" id="PF01432"/>
    </source>
</evidence>
<feature type="domain" description="Oligopeptidase F N-terminal" evidence="8">
    <location>
        <begin position="110"/>
        <end position="173"/>
    </location>
</feature>
<dbReference type="InterPro" id="IPR042088">
    <property type="entry name" value="OligoPept_F_C"/>
</dbReference>
<evidence type="ECO:0000256" key="3">
    <source>
        <dbReference type="ARBA" id="ARBA00022801"/>
    </source>
</evidence>
<dbReference type="STRING" id="216942.SLITO_v1c10070"/>
<dbReference type="KEGG" id="sll:SLITO_v1c10070"/>
<comment type="function">
    <text evidence="6">Has oligopeptidase activity and degrades a variety of small bioactive peptides.</text>
</comment>
<dbReference type="PANTHER" id="PTHR11804">
    <property type="entry name" value="PROTEASE M3 THIMET OLIGOPEPTIDASE-RELATED"/>
    <property type="match status" value="1"/>
</dbReference>
<dbReference type="AlphaFoldDB" id="A0A0K1W362"/>
<evidence type="ECO:0000256" key="4">
    <source>
        <dbReference type="ARBA" id="ARBA00022833"/>
    </source>
</evidence>
<dbReference type="Gene3D" id="1.10.1370.20">
    <property type="entry name" value="Oligoendopeptidase f, C-terminal domain"/>
    <property type="match status" value="1"/>
</dbReference>
<dbReference type="Proteomes" id="UP000067476">
    <property type="component" value="Chromosome"/>
</dbReference>
<dbReference type="InterPro" id="IPR004438">
    <property type="entry name" value="Peptidase_M3B"/>
</dbReference>
<dbReference type="InterPro" id="IPR045090">
    <property type="entry name" value="Pept_M3A_M3B"/>
</dbReference>
<dbReference type="Gene3D" id="1.20.140.70">
    <property type="entry name" value="Oligopeptidase f, N-terminal domain"/>
    <property type="match status" value="1"/>
</dbReference>
<organism evidence="9 10">
    <name type="scientific">Spiroplasma litorale</name>
    <dbReference type="NCBI Taxonomy" id="216942"/>
    <lineage>
        <taxon>Bacteria</taxon>
        <taxon>Bacillati</taxon>
        <taxon>Mycoplasmatota</taxon>
        <taxon>Mollicutes</taxon>
        <taxon>Entomoplasmatales</taxon>
        <taxon>Spiroplasmataceae</taxon>
        <taxon>Spiroplasma</taxon>
    </lineage>
</organism>
<gene>
    <name evidence="9" type="primary">pepF</name>
    <name evidence="9" type="ORF">SLITO_v1c10070</name>
</gene>
<dbReference type="CDD" id="cd09608">
    <property type="entry name" value="M3B_PepF"/>
    <property type="match status" value="1"/>
</dbReference>
<dbReference type="PATRIC" id="fig|216942.3.peg.1023"/>
<dbReference type="SUPFAM" id="SSF55486">
    <property type="entry name" value="Metalloproteases ('zincins'), catalytic domain"/>
    <property type="match status" value="1"/>
</dbReference>
<dbReference type="InterPro" id="IPR001567">
    <property type="entry name" value="Pept_M3A_M3B_dom"/>
</dbReference>
<evidence type="ECO:0000256" key="6">
    <source>
        <dbReference type="RuleBase" id="RU368091"/>
    </source>
</evidence>
<dbReference type="Pfam" id="PF08439">
    <property type="entry name" value="Peptidase_M3_N"/>
    <property type="match status" value="1"/>
</dbReference>
<accession>A0A0K1W362</accession>
<keyword evidence="2 6" id="KW-0479">Metal-binding</keyword>
<name>A0A0K1W362_9MOLU</name>
<evidence type="ECO:0000256" key="5">
    <source>
        <dbReference type="ARBA" id="ARBA00023049"/>
    </source>
</evidence>
<dbReference type="InterPro" id="IPR013647">
    <property type="entry name" value="OligopepF_N_dom"/>
</dbReference>
<protein>
    <recommendedName>
        <fullName evidence="6">Oligopeptidase F</fullName>
        <ecNumber evidence="6">3.4.24.-</ecNumber>
    </recommendedName>
</protein>
<comment type="cofactor">
    <cofactor evidence="6">
        <name>Zn(2+)</name>
        <dbReference type="ChEBI" id="CHEBI:29105"/>
    </cofactor>
    <text evidence="6">Binds 1 zinc ion.</text>
</comment>
<dbReference type="OrthoDB" id="9766487at2"/>
<evidence type="ECO:0000313" key="10">
    <source>
        <dbReference type="Proteomes" id="UP000067476"/>
    </source>
</evidence>
<evidence type="ECO:0000256" key="2">
    <source>
        <dbReference type="ARBA" id="ARBA00022723"/>
    </source>
</evidence>